<keyword evidence="4 7" id="KW-0560">Oxidoreductase</keyword>
<dbReference type="Gene3D" id="3.90.110.10">
    <property type="entry name" value="Lactate dehydrogenase/glycoside hydrolase, family 4, C-terminal"/>
    <property type="match status" value="1"/>
</dbReference>
<evidence type="ECO:0000256" key="5">
    <source>
        <dbReference type="ARBA" id="ARBA00023027"/>
    </source>
</evidence>
<organism evidence="12 13">
    <name type="scientific">Acidipropionibacterium acidipropionici (strain ATCC 4875 / DSM 20272 / JCM 6432 / NBRC 12425 / NCIMB 8070 / 4)</name>
    <name type="common">Propionibacterium acidipropionici</name>
    <dbReference type="NCBI Taxonomy" id="1171373"/>
    <lineage>
        <taxon>Bacteria</taxon>
        <taxon>Bacillati</taxon>
        <taxon>Actinomycetota</taxon>
        <taxon>Actinomycetes</taxon>
        <taxon>Propionibacteriales</taxon>
        <taxon>Propionibacteriaceae</taxon>
        <taxon>Acidipropionibacterium</taxon>
    </lineage>
</organism>
<dbReference type="GO" id="GO:0004459">
    <property type="term" value="F:L-lactate dehydrogenase (NAD+) activity"/>
    <property type="evidence" value="ECO:0007669"/>
    <property type="project" value="UniProtKB-UniRule"/>
</dbReference>
<comment type="subcellular location">
    <subcellularLocation>
        <location evidence="7">Cytoplasm</location>
    </subcellularLocation>
</comment>
<dbReference type="KEGG" id="pbo:PACID_00390"/>
<keyword evidence="7" id="KW-0963">Cytoplasm</keyword>
<dbReference type="PROSITE" id="PS00064">
    <property type="entry name" value="L_LDH"/>
    <property type="match status" value="1"/>
</dbReference>
<evidence type="ECO:0000256" key="2">
    <source>
        <dbReference type="ARBA" id="ARBA00006054"/>
    </source>
</evidence>
<dbReference type="InterPro" id="IPR018177">
    <property type="entry name" value="L-lactate_DH_AS"/>
</dbReference>
<dbReference type="PANTHER" id="PTHR43128">
    <property type="entry name" value="L-2-HYDROXYCARBOXYLATE DEHYDROGENASE (NAD(P)(+))"/>
    <property type="match status" value="1"/>
</dbReference>
<evidence type="ECO:0000256" key="9">
    <source>
        <dbReference type="PIRSR" id="PIRSR000102-3"/>
    </source>
</evidence>
<sequence>MSAILGRDTGLTNPTCTADPEQAHLEQEGIMTSSVASRRPSKVSIVGAGSVGSSMAYACLIRGSADVVALYDIAKDKVEAEVADLAHGSEFVPSKVMGGADVNDTAGSDVVIITAGARQKPGQSRLDLAGVNAGIVSSLMPQLVEQSPNAIFIIVTNPCDVLAVVAQQVSGLPEHRVFSSGTLLDTSRLRYLISQWANVATPHVHAAIIGEHGDSEFPVWSTANISGVPIRDWTVDGDTVFTEEVLADLGREAAMAAYKIIDGKGATNYGIGLTGARLTEVLLSATRSVLPLSGIVHGTHGVDGVALSLPRLVSGEGIGQPVPIPLEDSELEKFQASAQQLHETLNSITK</sequence>
<dbReference type="InterPro" id="IPR015955">
    <property type="entry name" value="Lactate_DH/Glyco_Ohase_4_C"/>
</dbReference>
<feature type="domain" description="Lactate/malate dehydrogenase C-terminal" evidence="11">
    <location>
        <begin position="182"/>
        <end position="348"/>
    </location>
</feature>
<feature type="binding site" evidence="7">
    <location>
        <position position="138"/>
    </location>
    <ligand>
        <name>NAD(+)</name>
        <dbReference type="ChEBI" id="CHEBI:57540"/>
    </ligand>
</feature>
<feature type="binding site" evidence="7">
    <location>
        <position position="77"/>
    </location>
    <ligand>
        <name>NAD(+)</name>
        <dbReference type="ChEBI" id="CHEBI:57540"/>
    </ligand>
</feature>
<dbReference type="CDD" id="cd05292">
    <property type="entry name" value="LDH_2"/>
    <property type="match status" value="1"/>
</dbReference>
<feature type="binding site" evidence="9">
    <location>
        <position position="132"/>
    </location>
    <ligand>
        <name>NAD(+)</name>
        <dbReference type="ChEBI" id="CHEBI:57540"/>
    </ligand>
</feature>
<name>K7SF38_ACIA4</name>
<evidence type="ECO:0000313" key="13">
    <source>
        <dbReference type="Proteomes" id="UP000000214"/>
    </source>
</evidence>
<comment type="function">
    <text evidence="7">Catalyzes the conversion of lactate to pyruvate.</text>
</comment>
<dbReference type="InterPro" id="IPR022383">
    <property type="entry name" value="Lactate/malate_DH_C"/>
</dbReference>
<dbReference type="eggNOG" id="COG0039">
    <property type="taxonomic scope" value="Bacteria"/>
</dbReference>
<dbReference type="GO" id="GO:0006096">
    <property type="term" value="P:glycolytic process"/>
    <property type="evidence" value="ECO:0007669"/>
    <property type="project" value="UniProtKB-UniRule"/>
</dbReference>
<feature type="binding site" evidence="7">
    <location>
        <position position="205"/>
    </location>
    <ligand>
        <name>beta-D-fructose 1,6-bisphosphate</name>
        <dbReference type="ChEBI" id="CHEBI:32966"/>
        <note>allosteric activator</note>
    </ligand>
</feature>
<feature type="modified residue" description="Phosphotyrosine" evidence="7">
    <location>
        <position position="258"/>
    </location>
</feature>
<dbReference type="InterPro" id="IPR036291">
    <property type="entry name" value="NAD(P)-bd_dom_sf"/>
</dbReference>
<comment type="activity regulation">
    <text evidence="7">Allosterically activated by fructose 1,6-bisphosphate (FBP).</text>
</comment>
<feature type="binding site" evidence="7">
    <location>
        <position position="51"/>
    </location>
    <ligand>
        <name>NAD(+)</name>
        <dbReference type="ChEBI" id="CHEBI:57540"/>
    </ligand>
</feature>
<feature type="binding site" evidence="7 9">
    <location>
        <begin position="155"/>
        <end position="157"/>
    </location>
    <ligand>
        <name>NAD(+)</name>
        <dbReference type="ChEBI" id="CHEBI:57540"/>
    </ligand>
</feature>
<dbReference type="UniPathway" id="UPA00554">
    <property type="reaction ID" value="UER00611"/>
</dbReference>
<evidence type="ECO:0000259" key="11">
    <source>
        <dbReference type="Pfam" id="PF02866"/>
    </source>
</evidence>
<dbReference type="PANTHER" id="PTHR43128:SF16">
    <property type="entry name" value="L-LACTATE DEHYDROGENASE"/>
    <property type="match status" value="1"/>
</dbReference>
<feature type="binding site" evidence="7">
    <location>
        <position position="119"/>
    </location>
    <ligand>
        <name>substrate</name>
    </ligand>
</feature>
<evidence type="ECO:0000259" key="10">
    <source>
        <dbReference type="Pfam" id="PF00056"/>
    </source>
</evidence>
<proteinExistence type="inferred from homology"/>
<comment type="pathway">
    <text evidence="1 7">Fermentation; pyruvate fermentation to lactate; (S)-lactate from pyruvate: step 1/1.</text>
</comment>
<dbReference type="Pfam" id="PF02866">
    <property type="entry name" value="Ldh_1_C"/>
    <property type="match status" value="1"/>
</dbReference>
<reference evidence="12 13" key="1">
    <citation type="journal article" date="2012" name="BMC Genomics">
        <title>The genome sequence of Propionibacterium acidipropionici provides insights into its biotechnological and industrial potential.</title>
        <authorList>
            <person name="Parizzi L.P."/>
            <person name="Grassi M.C."/>
            <person name="Llerena L.A."/>
            <person name="Carazzolle M.F."/>
            <person name="Queiroz V.L."/>
            <person name="Lunardi I."/>
            <person name="Zeidler A.F."/>
            <person name="Teixeira P.J."/>
            <person name="Mieczkowski P."/>
            <person name="Rincones J."/>
            <person name="Pereira G.A."/>
        </authorList>
    </citation>
    <scope>NUCLEOTIDE SEQUENCE [LARGE SCALE GENOMIC DNA]</scope>
    <source>
        <strain evidence="13">ATCC 4875 / DSM 20272 / JCM 6432 / NBRC 12425 / NCIMB 8070</strain>
    </source>
</reference>
<evidence type="ECO:0000256" key="6">
    <source>
        <dbReference type="ARBA" id="ARBA00049258"/>
    </source>
</evidence>
<dbReference type="PRINTS" id="PR00086">
    <property type="entry name" value="LLDHDRGNASE"/>
</dbReference>
<feature type="binding site" evidence="7">
    <location>
        <position position="267"/>
    </location>
    <ligand>
        <name>substrate</name>
    </ligand>
</feature>
<dbReference type="HAMAP" id="MF_00488">
    <property type="entry name" value="Lactate_dehydrog"/>
    <property type="match status" value="1"/>
</dbReference>
<dbReference type="NCBIfam" id="TIGR01771">
    <property type="entry name" value="L-LDH-NAD"/>
    <property type="match status" value="1"/>
</dbReference>
<evidence type="ECO:0000256" key="4">
    <source>
        <dbReference type="ARBA" id="ARBA00023002"/>
    </source>
</evidence>
<evidence type="ECO:0000313" key="12">
    <source>
        <dbReference type="EMBL" id="AFV87890.1"/>
    </source>
</evidence>
<keyword evidence="7" id="KW-0021">Allosteric enzyme</keyword>
<dbReference type="SUPFAM" id="SSF51735">
    <property type="entry name" value="NAD(P)-binding Rossmann-fold domains"/>
    <property type="match status" value="1"/>
</dbReference>
<keyword evidence="7" id="KW-0597">Phosphoprotein</keyword>
<dbReference type="PATRIC" id="fig|1171373.8.peg.38"/>
<dbReference type="Proteomes" id="UP000000214">
    <property type="component" value="Chromosome"/>
</dbReference>
<dbReference type="STRING" id="1171373.PACID_00390"/>
<feature type="binding site" evidence="7">
    <location>
        <position position="125"/>
    </location>
    <ligand>
        <name>substrate</name>
    </ligand>
</feature>
<comment type="catalytic activity">
    <reaction evidence="6 7">
        <text>(S)-lactate + NAD(+) = pyruvate + NADH + H(+)</text>
        <dbReference type="Rhea" id="RHEA:23444"/>
        <dbReference type="ChEBI" id="CHEBI:15361"/>
        <dbReference type="ChEBI" id="CHEBI:15378"/>
        <dbReference type="ChEBI" id="CHEBI:16651"/>
        <dbReference type="ChEBI" id="CHEBI:57540"/>
        <dbReference type="ChEBI" id="CHEBI:57945"/>
        <dbReference type="EC" id="1.1.1.27"/>
    </reaction>
</comment>
<feature type="binding site" evidence="7">
    <location>
        <begin position="185"/>
        <end position="188"/>
    </location>
    <ligand>
        <name>substrate</name>
    </ligand>
</feature>
<dbReference type="InterPro" id="IPR011304">
    <property type="entry name" value="L-lactate_DH"/>
</dbReference>
<dbReference type="Gene3D" id="3.40.50.720">
    <property type="entry name" value="NAD(P)-binding Rossmann-like Domain"/>
    <property type="match status" value="1"/>
</dbReference>
<comment type="subunit">
    <text evidence="7">Homotetramer.</text>
</comment>
<feature type="domain" description="Lactate/malate dehydrogenase N-terminal" evidence="10">
    <location>
        <begin position="42"/>
        <end position="178"/>
    </location>
</feature>
<accession>K7SF38</accession>
<evidence type="ECO:0000256" key="3">
    <source>
        <dbReference type="ARBA" id="ARBA00012967"/>
    </source>
</evidence>
<comment type="similarity">
    <text evidence="2 7">Belongs to the LDH/MDH superfamily. LDH family.</text>
</comment>
<dbReference type="SUPFAM" id="SSF56327">
    <property type="entry name" value="LDH C-terminal domain-like"/>
    <property type="match status" value="1"/>
</dbReference>
<keyword evidence="5 7" id="KW-0520">NAD</keyword>
<dbReference type="GO" id="GO:0006089">
    <property type="term" value="P:lactate metabolic process"/>
    <property type="evidence" value="ECO:0007669"/>
    <property type="project" value="TreeGrafter"/>
</dbReference>
<comment type="caution">
    <text evidence="7">Lacks conserved residue(s) required for the propagation of feature annotation.</text>
</comment>
<dbReference type="GO" id="GO:0005737">
    <property type="term" value="C:cytoplasm"/>
    <property type="evidence" value="ECO:0007669"/>
    <property type="project" value="UniProtKB-SubCell"/>
</dbReference>
<evidence type="ECO:0000256" key="7">
    <source>
        <dbReference type="HAMAP-Rule" id="MF_00488"/>
    </source>
</evidence>
<dbReference type="PIRSF" id="PIRSF000102">
    <property type="entry name" value="Lac_mal_DH"/>
    <property type="match status" value="1"/>
</dbReference>
<feature type="active site" description="Proton acceptor" evidence="7 8">
    <location>
        <position position="212"/>
    </location>
</feature>
<evidence type="ECO:0000256" key="8">
    <source>
        <dbReference type="PIRSR" id="PIRSR000102-1"/>
    </source>
</evidence>
<feature type="binding site" evidence="9">
    <location>
        <begin position="47"/>
        <end position="52"/>
    </location>
    <ligand>
        <name>NAD(+)</name>
        <dbReference type="ChEBI" id="CHEBI:57540"/>
    </ligand>
</feature>
<feature type="binding site" evidence="7">
    <location>
        <begin position="157"/>
        <end position="160"/>
    </location>
    <ligand>
        <name>substrate</name>
    </ligand>
</feature>
<dbReference type="EC" id="1.1.1.27" evidence="3 7"/>
<dbReference type="InterPro" id="IPR001557">
    <property type="entry name" value="L-lactate/malate_DH"/>
</dbReference>
<feature type="binding site" evidence="7">
    <location>
        <begin position="116"/>
        <end position="117"/>
    </location>
    <ligand>
        <name>NAD(+)</name>
        <dbReference type="ChEBI" id="CHEBI:57540"/>
    </ligand>
</feature>
<protein>
    <recommendedName>
        <fullName evidence="3 7">L-lactate dehydrogenase</fullName>
        <shortName evidence="7">L-LDH</shortName>
        <ecNumber evidence="3 7">1.1.1.27</ecNumber>
    </recommendedName>
</protein>
<feature type="binding site" evidence="7 9">
    <location>
        <position position="72"/>
    </location>
    <ligand>
        <name>NAD(+)</name>
        <dbReference type="ChEBI" id="CHEBI:57540"/>
    </ligand>
</feature>
<gene>
    <name evidence="7" type="primary">ldh</name>
    <name evidence="12" type="ordered locus">PACID_00390</name>
</gene>
<feature type="binding site" evidence="7">
    <location>
        <position position="190"/>
    </location>
    <ligand>
        <name>beta-D-fructose 1,6-bisphosphate</name>
        <dbReference type="ChEBI" id="CHEBI:32966"/>
        <note>allosteric activator</note>
    </ligand>
</feature>
<evidence type="ECO:0000256" key="1">
    <source>
        <dbReference type="ARBA" id="ARBA00004843"/>
    </source>
</evidence>
<dbReference type="EMBL" id="CP003493">
    <property type="protein sequence ID" value="AFV87890.1"/>
    <property type="molecule type" value="Genomic_DNA"/>
</dbReference>
<feature type="binding site" evidence="7">
    <location>
        <position position="180"/>
    </location>
    <ligand>
        <name>NAD(+)</name>
        <dbReference type="ChEBI" id="CHEBI:57540"/>
    </ligand>
</feature>
<dbReference type="InterPro" id="IPR001236">
    <property type="entry name" value="Lactate/malate_DH_N"/>
</dbReference>
<dbReference type="Pfam" id="PF00056">
    <property type="entry name" value="Ldh_1_N"/>
    <property type="match status" value="1"/>
</dbReference>
<dbReference type="AlphaFoldDB" id="K7SF38"/>
<dbReference type="HOGENOM" id="CLU_045401_1_1_11"/>